<name>A0A9C7PVH7_9RHOD</name>
<gene>
    <name evidence="1" type="ORF">GpartN1_g2957.t1</name>
</gene>
<comment type="caution">
    <text evidence="1">The sequence shown here is derived from an EMBL/GenBank/DDBJ whole genome shotgun (WGS) entry which is preliminary data.</text>
</comment>
<dbReference type="Proteomes" id="UP001061958">
    <property type="component" value="Unassembled WGS sequence"/>
</dbReference>
<proteinExistence type="predicted"/>
<protein>
    <recommendedName>
        <fullName evidence="3">Apicomplexan-conserved protein</fullName>
    </recommendedName>
</protein>
<accession>A0A9C7PVH7</accession>
<keyword evidence="2" id="KW-1185">Reference proteome</keyword>
<evidence type="ECO:0000313" key="1">
    <source>
        <dbReference type="EMBL" id="GJQ11166.1"/>
    </source>
</evidence>
<dbReference type="OrthoDB" id="443932at2759"/>
<dbReference type="AlphaFoldDB" id="A0A9C7PVH7"/>
<sequence>MDTYTSLKGVWNMASCRRIVEKEVFFSSNDTYGLKHCSLECIKASGHCSKKKFSAHTQEANNEVEQATASKVTFRKGIICSRRRSLSLPTVAMNGNLQRPLSSFYNENHRCPTCMRREKGSEGVFYEFLNVHLDNEAGIFLAEEKFYTLSSRLSTKLRSSVMSDRLSRIRNRFLTCSQQSQKGVTLYLMDWDDTLFPSTALTLFESLECLPEELRNCLKRLEWTVILLLDALKRTGSVAIVTNANAEWVEVSCRNFMPKLFSRLQDLGILVLSARKLFGSDSVSPISNCPSDWKAAAFLRLMIHFFSSTATENSEILKLSEQGFSEDGIMSCLDQGRESRVERPPIYRLSRISRLYNHAVWFKTMHVLDCVHQTEQKRKNIVLDQWGLNQSNSKFEKAVLSDSNSFVCHHIVAMGDSCFEQNAINTLRAQYRKAHFKFIHFVSEPSITTLSLELKSVYAALQGISSFAGNLEIRFNSA</sequence>
<dbReference type="PANTHER" id="PTHR38899:SF1">
    <property type="entry name" value="PROTEIN KINASE"/>
    <property type="match status" value="1"/>
</dbReference>
<evidence type="ECO:0008006" key="3">
    <source>
        <dbReference type="Google" id="ProtNLM"/>
    </source>
</evidence>
<organism evidence="1 2">
    <name type="scientific">Galdieria partita</name>
    <dbReference type="NCBI Taxonomy" id="83374"/>
    <lineage>
        <taxon>Eukaryota</taxon>
        <taxon>Rhodophyta</taxon>
        <taxon>Bangiophyceae</taxon>
        <taxon>Galdieriales</taxon>
        <taxon>Galdieriaceae</taxon>
        <taxon>Galdieria</taxon>
    </lineage>
</organism>
<dbReference type="EMBL" id="BQMJ01000021">
    <property type="protein sequence ID" value="GJQ11166.1"/>
    <property type="molecule type" value="Genomic_DNA"/>
</dbReference>
<dbReference type="PANTHER" id="PTHR38899">
    <property type="entry name" value="DOMAIN OOKINETE PROTEIN, PUTATIVE-RELATED"/>
    <property type="match status" value="1"/>
</dbReference>
<evidence type="ECO:0000313" key="2">
    <source>
        <dbReference type="Proteomes" id="UP001061958"/>
    </source>
</evidence>
<reference evidence="1" key="1">
    <citation type="journal article" date="2022" name="Proc. Natl. Acad. Sci. U.S.A.">
        <title>Life cycle and functional genomics of the unicellular red alga Galdieria for elucidating algal and plant evolution and industrial use.</title>
        <authorList>
            <person name="Hirooka S."/>
            <person name="Itabashi T."/>
            <person name="Ichinose T.M."/>
            <person name="Onuma R."/>
            <person name="Fujiwara T."/>
            <person name="Yamashita S."/>
            <person name="Jong L.W."/>
            <person name="Tomita R."/>
            <person name="Iwane A.H."/>
            <person name="Miyagishima S.Y."/>
        </authorList>
    </citation>
    <scope>NUCLEOTIDE SEQUENCE</scope>
    <source>
        <strain evidence="1">NBRC 102759</strain>
    </source>
</reference>
<reference evidence="1" key="2">
    <citation type="submission" date="2022-01" db="EMBL/GenBank/DDBJ databases">
        <authorList>
            <person name="Hirooka S."/>
            <person name="Miyagishima S.Y."/>
        </authorList>
    </citation>
    <scope>NUCLEOTIDE SEQUENCE</scope>
    <source>
        <strain evidence="1">NBRC 102759</strain>
    </source>
</reference>